<dbReference type="GO" id="GO:0016020">
    <property type="term" value="C:membrane"/>
    <property type="evidence" value="ECO:0007669"/>
    <property type="project" value="InterPro"/>
</dbReference>
<evidence type="ECO:0000256" key="2">
    <source>
        <dbReference type="ARBA" id="ARBA00022741"/>
    </source>
</evidence>
<sequence>DQQLYSCGSSKHQLICSDSNCFFFYLRVHMKAVLASVKNDLMNNDTAAAVEKIQRYLKEADKIPLKIAITGESKSGNSAFVSALRGIKSIGDEDEGAAPTGVVETTSEVTEYLHPNYPNVTLWDLPGIGTTKFLAKEIQKMKKKMFYFFIIVSETHITENDVKLALKIQEMGKKFYFVRSKIDKDLGAERRKRNFSKQRTLTKIKEDCAQGECAHGIKCSKVFLVSSFKPRKQLPKLKRNAFVLAMPNISLEIIKKKKQAMDLRLPNVACFGRPNVSVPGLTVSVNLPWLHIIIAMVVDAFGLDIPSLWKLAASTGLSYSDLCAVIKSPLAAAEITEKLPLKVLNQVGVTSELRFALSMINFVEWAQSQGEDVIG</sequence>
<evidence type="ECO:0000259" key="5">
    <source>
        <dbReference type="PROSITE" id="PS51716"/>
    </source>
</evidence>
<organism evidence="6 7">
    <name type="scientific">Maylandia zebra</name>
    <name type="common">zebra mbuna</name>
    <dbReference type="NCBI Taxonomy" id="106582"/>
    <lineage>
        <taxon>Eukaryota</taxon>
        <taxon>Metazoa</taxon>
        <taxon>Chordata</taxon>
        <taxon>Craniata</taxon>
        <taxon>Vertebrata</taxon>
        <taxon>Euteleostomi</taxon>
        <taxon>Actinopterygii</taxon>
        <taxon>Neopterygii</taxon>
        <taxon>Teleostei</taxon>
        <taxon>Neoteleostei</taxon>
        <taxon>Acanthomorphata</taxon>
        <taxon>Ovalentaria</taxon>
        <taxon>Cichlomorphae</taxon>
        <taxon>Cichliformes</taxon>
        <taxon>Cichlidae</taxon>
        <taxon>African cichlids</taxon>
        <taxon>Pseudocrenilabrinae</taxon>
        <taxon>Haplochromini</taxon>
        <taxon>Maylandia</taxon>
        <taxon>Maylandia zebra complex</taxon>
    </lineage>
</organism>
<evidence type="ECO:0000313" key="7">
    <source>
        <dbReference type="Proteomes" id="UP000265160"/>
    </source>
</evidence>
<dbReference type="InterPro" id="IPR007743">
    <property type="entry name" value="Immunity-related_GTPase-like"/>
</dbReference>
<name>A0A3P9DSU8_9CICH</name>
<dbReference type="Pfam" id="PF05049">
    <property type="entry name" value="IIGP"/>
    <property type="match status" value="1"/>
</dbReference>
<comment type="similarity">
    <text evidence="1">Belongs to the TRAFAC class dynamin-like GTPase superfamily. IRG family.</text>
</comment>
<dbReference type="Proteomes" id="UP000265160">
    <property type="component" value="Unplaced"/>
</dbReference>
<dbReference type="GeneTree" id="ENSGT00950000183007"/>
<evidence type="ECO:0000256" key="3">
    <source>
        <dbReference type="ARBA" id="ARBA00022801"/>
    </source>
</evidence>
<evidence type="ECO:0000256" key="1">
    <source>
        <dbReference type="ARBA" id="ARBA00005429"/>
    </source>
</evidence>
<evidence type="ECO:0000313" key="6">
    <source>
        <dbReference type="Ensembl" id="ENSMZEP00005037211.1"/>
    </source>
</evidence>
<keyword evidence="2" id="KW-0547">Nucleotide-binding</keyword>
<proteinExistence type="inferred from homology"/>
<reference evidence="6" key="1">
    <citation type="submission" date="2025-08" db="UniProtKB">
        <authorList>
            <consortium name="Ensembl"/>
        </authorList>
    </citation>
    <scope>IDENTIFICATION</scope>
</reference>
<dbReference type="Ensembl" id="ENSMZET00005038514.1">
    <property type="protein sequence ID" value="ENSMZEP00005037211.1"/>
    <property type="gene ID" value="ENSMZEG00005027732.1"/>
</dbReference>
<dbReference type="PANTHER" id="PTHR32341:SF10">
    <property type="entry name" value="INTERFERON-INDUCIBLE GTPASE 5"/>
    <property type="match status" value="1"/>
</dbReference>
<keyword evidence="4" id="KW-0342">GTP-binding</keyword>
<dbReference type="PANTHER" id="PTHR32341">
    <property type="entry name" value="INTERFERON-INDUCIBLE GTPASE"/>
    <property type="match status" value="1"/>
</dbReference>
<dbReference type="PROSITE" id="PS51716">
    <property type="entry name" value="G_IRG"/>
    <property type="match status" value="1"/>
</dbReference>
<dbReference type="SUPFAM" id="SSF52540">
    <property type="entry name" value="P-loop containing nucleoside triphosphate hydrolases"/>
    <property type="match status" value="1"/>
</dbReference>
<dbReference type="GO" id="GO:0005525">
    <property type="term" value="F:GTP binding"/>
    <property type="evidence" value="ECO:0007669"/>
    <property type="project" value="UniProtKB-KW"/>
</dbReference>
<dbReference type="Gene3D" id="3.40.50.300">
    <property type="entry name" value="P-loop containing nucleotide triphosphate hydrolases"/>
    <property type="match status" value="1"/>
</dbReference>
<keyword evidence="3" id="KW-0378">Hydrolase</keyword>
<accession>A0A3P9DSU8</accession>
<dbReference type="InterPro" id="IPR030385">
    <property type="entry name" value="G_IRG_dom"/>
</dbReference>
<feature type="domain" description="IRG-type G" evidence="5">
    <location>
        <begin position="63"/>
        <end position="247"/>
    </location>
</feature>
<dbReference type="InterPro" id="IPR051515">
    <property type="entry name" value="IRG"/>
</dbReference>
<evidence type="ECO:0000256" key="4">
    <source>
        <dbReference type="ARBA" id="ARBA00023134"/>
    </source>
</evidence>
<keyword evidence="7" id="KW-1185">Reference proteome</keyword>
<protein>
    <submittedName>
        <fullName evidence="6">Interferon-inducible GTPase 5</fullName>
    </submittedName>
</protein>
<reference evidence="6" key="2">
    <citation type="submission" date="2025-09" db="UniProtKB">
        <authorList>
            <consortium name="Ensembl"/>
        </authorList>
    </citation>
    <scope>IDENTIFICATION</scope>
</reference>
<dbReference type="FunFam" id="3.40.50.300:FF:000541">
    <property type="entry name" value="Immunity related GTPase M"/>
    <property type="match status" value="1"/>
</dbReference>
<dbReference type="GO" id="GO:0016787">
    <property type="term" value="F:hydrolase activity"/>
    <property type="evidence" value="ECO:0007669"/>
    <property type="project" value="UniProtKB-KW"/>
</dbReference>
<dbReference type="InterPro" id="IPR027417">
    <property type="entry name" value="P-loop_NTPase"/>
</dbReference>
<dbReference type="AlphaFoldDB" id="A0A3P9DSU8"/>